<accession>A0A516NUJ0</accession>
<dbReference type="Pfam" id="PF01381">
    <property type="entry name" value="HTH_3"/>
    <property type="match status" value="1"/>
</dbReference>
<evidence type="ECO:0000313" key="3">
    <source>
        <dbReference type="Proteomes" id="UP000317039"/>
    </source>
</evidence>
<organism evidence="2 3">
    <name type="scientific">Nocardia otitidiscaviarum</name>
    <dbReference type="NCBI Taxonomy" id="1823"/>
    <lineage>
        <taxon>Bacteria</taxon>
        <taxon>Bacillati</taxon>
        <taxon>Actinomycetota</taxon>
        <taxon>Actinomycetes</taxon>
        <taxon>Mycobacteriales</taxon>
        <taxon>Nocardiaceae</taxon>
        <taxon>Nocardia</taxon>
    </lineage>
</organism>
<dbReference type="KEGG" id="nod:FOH10_31435"/>
<proteinExistence type="predicted"/>
<dbReference type="EMBL" id="CP041695">
    <property type="protein sequence ID" value="QDP82568.1"/>
    <property type="molecule type" value="Genomic_DNA"/>
</dbReference>
<dbReference type="Proteomes" id="UP000317039">
    <property type="component" value="Chromosome"/>
</dbReference>
<name>A0A516NUJ0_9NOCA</name>
<sequence>MQEAWTGADVTALRKALDISQKEFARKIGIHESTVKKYAARGETITLDAELAEAMDTALALATPEQRARYLAARQTCVSIVLLSDSDGPTEPVTQQLEPGVWTADCTAIAHALTRKDLMVDRRQATRALLGVIVGANLLEPLERWLGAPDGQCEIAASAAEIGIQEVEQLETAARVFREWDDQYGGGLRRKAVVGQLDEVTDLLDRTNSPGLRRRLTAVLAQLAETAATMSWDSGQQAVAQRYYILAVRAAKAASDAPFAAHALSGMARQLLCLGRAHDALELVRLAQDIAAEETAPAVRAMLDTREAWAYAQLGRPTAFRRTSDRAFEALAATKPSENPYWIGYFDAAELAGTTGGRLLEMAQRNPEYAAPAAEYIGQAIALRRPDRLRSTALDQLGIAEARLIEGEAEEACRLGHEALTTVERTASDRVRVKLGEMYQRTSALADVAVVAEFRDRMRPFIAAPV</sequence>
<protein>
    <submittedName>
        <fullName evidence="2">Helix-turn-helix transcriptional regulator</fullName>
    </submittedName>
</protein>
<dbReference type="PROSITE" id="PS50943">
    <property type="entry name" value="HTH_CROC1"/>
    <property type="match status" value="1"/>
</dbReference>
<dbReference type="AlphaFoldDB" id="A0A516NUJ0"/>
<evidence type="ECO:0000259" key="1">
    <source>
        <dbReference type="PROSITE" id="PS50943"/>
    </source>
</evidence>
<dbReference type="GO" id="GO:0003677">
    <property type="term" value="F:DNA binding"/>
    <property type="evidence" value="ECO:0007669"/>
    <property type="project" value="InterPro"/>
</dbReference>
<reference evidence="2 3" key="1">
    <citation type="submission" date="2019-07" db="EMBL/GenBank/DDBJ databases">
        <title>Complete Genome Sequence and Methylome Analysis of Nocardia otitidis-caviarum NEB252.</title>
        <authorList>
            <person name="Fomenkov A."/>
            <person name="Anton B.P."/>
            <person name="Vincze T."/>
            <person name="Roberts R.J."/>
        </authorList>
    </citation>
    <scope>NUCLEOTIDE SEQUENCE [LARGE SCALE GENOMIC DNA]</scope>
    <source>
        <strain evidence="2 3">NEB252</strain>
    </source>
</reference>
<evidence type="ECO:0000313" key="2">
    <source>
        <dbReference type="EMBL" id="QDP82568.1"/>
    </source>
</evidence>
<dbReference type="InterPro" id="IPR001387">
    <property type="entry name" value="Cro/C1-type_HTH"/>
</dbReference>
<dbReference type="Gene3D" id="1.10.260.40">
    <property type="entry name" value="lambda repressor-like DNA-binding domains"/>
    <property type="match status" value="1"/>
</dbReference>
<dbReference type="InterPro" id="IPR010982">
    <property type="entry name" value="Lambda_DNA-bd_dom_sf"/>
</dbReference>
<dbReference type="SUPFAM" id="SSF47413">
    <property type="entry name" value="lambda repressor-like DNA-binding domains"/>
    <property type="match status" value="1"/>
</dbReference>
<feature type="domain" description="HTH cro/C1-type" evidence="1">
    <location>
        <begin position="10"/>
        <end position="38"/>
    </location>
</feature>
<gene>
    <name evidence="2" type="ORF">FOH10_31435</name>
</gene>
<dbReference type="CDD" id="cd00093">
    <property type="entry name" value="HTH_XRE"/>
    <property type="match status" value="1"/>
</dbReference>
<dbReference type="SMART" id="SM00530">
    <property type="entry name" value="HTH_XRE"/>
    <property type="match status" value="1"/>
</dbReference>